<feature type="transmembrane region" description="Helical" evidence="1">
    <location>
        <begin position="281"/>
        <end position="298"/>
    </location>
</feature>
<sequence>MQKRKKQIAHERIQFFVSEVALGFVLIFLLLLIPLFILPLFLESGSYLYGILSYSFRAFIVFIGVPLILILSNLLIRTQKRDLIIEEDISPAKGHLNLYKITKKNYQYQILYGILLLFLVFIPLDFFTYVLIPGMLKYQSEALNYNSTNAYLGAGTNYIIFLISVIIIQFSVAISEETITRGLVSKRGSEHFFRMSAVIISALYFGLGHFAYFLNPISRSYPFWYPIVWFLQAFIIGIILSLVVLRRNWLFPVILAHTLNNIISAHAVWNFSQGNDFADVALFLYSPLLIVGVLLLIWQFRRIKESLSIGVKIFREYFKFDETREETSGDRIFRVFFDVIMAFLIFIMAIMIMI</sequence>
<reference evidence="3" key="1">
    <citation type="journal article" date="2015" name="Nature">
        <title>Complex archaea that bridge the gap between prokaryotes and eukaryotes.</title>
        <authorList>
            <person name="Spang A."/>
            <person name="Saw J.H."/>
            <person name="Jorgensen S.L."/>
            <person name="Zaremba-Niedzwiedzka K."/>
            <person name="Martijn J."/>
            <person name="Lind A.E."/>
            <person name="van Eijk R."/>
            <person name="Schleper C."/>
            <person name="Guy L."/>
            <person name="Ettema T.J."/>
        </authorList>
    </citation>
    <scope>NUCLEOTIDE SEQUENCE</scope>
</reference>
<name>A0A0F9NMU1_9ZZZZ</name>
<keyword evidence="1" id="KW-1133">Transmembrane helix</keyword>
<evidence type="ECO:0000256" key="1">
    <source>
        <dbReference type="SAM" id="Phobius"/>
    </source>
</evidence>
<dbReference type="GO" id="GO:0080120">
    <property type="term" value="P:CAAX-box protein maturation"/>
    <property type="evidence" value="ECO:0007669"/>
    <property type="project" value="UniProtKB-ARBA"/>
</dbReference>
<feature type="transmembrane region" description="Helical" evidence="1">
    <location>
        <begin position="332"/>
        <end position="353"/>
    </location>
</feature>
<proteinExistence type="predicted"/>
<protein>
    <recommendedName>
        <fullName evidence="2">CAAX prenyl protease 2/Lysostaphin resistance protein A-like domain-containing protein</fullName>
    </recommendedName>
</protein>
<evidence type="ECO:0000313" key="3">
    <source>
        <dbReference type="EMBL" id="KKN19199.1"/>
    </source>
</evidence>
<comment type="caution">
    <text evidence="3">The sequence shown here is derived from an EMBL/GenBank/DDBJ whole genome shotgun (WGS) entry which is preliminary data.</text>
</comment>
<dbReference type="EMBL" id="LAZR01003357">
    <property type="protein sequence ID" value="KKN19199.1"/>
    <property type="molecule type" value="Genomic_DNA"/>
</dbReference>
<evidence type="ECO:0000259" key="2">
    <source>
        <dbReference type="Pfam" id="PF02517"/>
    </source>
</evidence>
<keyword evidence="1" id="KW-0812">Transmembrane</keyword>
<feature type="transmembrane region" description="Helical" evidence="1">
    <location>
        <begin position="152"/>
        <end position="172"/>
    </location>
</feature>
<accession>A0A0F9NMU1</accession>
<feature type="transmembrane region" description="Helical" evidence="1">
    <location>
        <begin position="110"/>
        <end position="132"/>
    </location>
</feature>
<dbReference type="Pfam" id="PF02517">
    <property type="entry name" value="Rce1-like"/>
    <property type="match status" value="1"/>
</dbReference>
<feature type="transmembrane region" description="Helical" evidence="1">
    <location>
        <begin position="249"/>
        <end position="269"/>
    </location>
</feature>
<dbReference type="GO" id="GO:0004175">
    <property type="term" value="F:endopeptidase activity"/>
    <property type="evidence" value="ECO:0007669"/>
    <property type="project" value="UniProtKB-ARBA"/>
</dbReference>
<feature type="transmembrane region" description="Helical" evidence="1">
    <location>
        <begin position="54"/>
        <end position="76"/>
    </location>
</feature>
<feature type="transmembrane region" description="Helical" evidence="1">
    <location>
        <begin position="223"/>
        <end position="244"/>
    </location>
</feature>
<gene>
    <name evidence="3" type="ORF">LCGC14_0948190</name>
</gene>
<feature type="domain" description="CAAX prenyl protease 2/Lysostaphin resistance protein A-like" evidence="2">
    <location>
        <begin position="161"/>
        <end position="263"/>
    </location>
</feature>
<organism evidence="3">
    <name type="scientific">marine sediment metagenome</name>
    <dbReference type="NCBI Taxonomy" id="412755"/>
    <lineage>
        <taxon>unclassified sequences</taxon>
        <taxon>metagenomes</taxon>
        <taxon>ecological metagenomes</taxon>
    </lineage>
</organism>
<feature type="transmembrane region" description="Helical" evidence="1">
    <location>
        <begin position="20"/>
        <end position="42"/>
    </location>
</feature>
<keyword evidence="1" id="KW-0472">Membrane</keyword>
<feature type="transmembrane region" description="Helical" evidence="1">
    <location>
        <begin position="192"/>
        <end position="211"/>
    </location>
</feature>
<dbReference type="AlphaFoldDB" id="A0A0F9NMU1"/>
<dbReference type="InterPro" id="IPR003675">
    <property type="entry name" value="Rce1/LyrA-like_dom"/>
</dbReference>